<evidence type="ECO:0000313" key="3">
    <source>
        <dbReference type="Proteomes" id="UP000598996"/>
    </source>
</evidence>
<feature type="transmembrane region" description="Helical" evidence="1">
    <location>
        <begin position="38"/>
        <end position="56"/>
    </location>
</feature>
<comment type="caution">
    <text evidence="2">The sequence shown here is derived from an EMBL/GenBank/DDBJ whole genome shotgun (WGS) entry which is preliminary data.</text>
</comment>
<sequence length="76" mass="8324">MQNMWIRRVVIGLACLPLAAVSILHTMGRTGDFGVLGKWYVMVPLTVAGLLAWSLIEKAISSTTPQDEDVPERAEV</sequence>
<dbReference type="Proteomes" id="UP000598996">
    <property type="component" value="Unassembled WGS sequence"/>
</dbReference>
<keyword evidence="3" id="KW-1185">Reference proteome</keyword>
<reference evidence="2 3" key="1">
    <citation type="submission" date="2021-01" db="EMBL/GenBank/DDBJ databases">
        <title>Actinoplanes sp. nov. LDG1-01 isolated from lichen.</title>
        <authorList>
            <person name="Saeng-In P."/>
            <person name="Phongsopitanun W."/>
            <person name="Kanchanasin P."/>
            <person name="Yuki M."/>
            <person name="Kudo T."/>
            <person name="Ohkuma M."/>
            <person name="Tanasupawat S."/>
        </authorList>
    </citation>
    <scope>NUCLEOTIDE SEQUENCE [LARGE SCALE GENOMIC DNA]</scope>
    <source>
        <strain evidence="2 3">LDG1-01</strain>
    </source>
</reference>
<evidence type="ECO:0000313" key="2">
    <source>
        <dbReference type="EMBL" id="MBL7259730.1"/>
    </source>
</evidence>
<evidence type="ECO:0000256" key="1">
    <source>
        <dbReference type="SAM" id="Phobius"/>
    </source>
</evidence>
<keyword evidence="1" id="KW-0812">Transmembrane</keyword>
<gene>
    <name evidence="2" type="ORF">JKJ07_35970</name>
</gene>
<accession>A0ABS1VZ17</accession>
<organism evidence="2 3">
    <name type="scientific">Paractinoplanes lichenicola</name>
    <dbReference type="NCBI Taxonomy" id="2802976"/>
    <lineage>
        <taxon>Bacteria</taxon>
        <taxon>Bacillati</taxon>
        <taxon>Actinomycetota</taxon>
        <taxon>Actinomycetes</taxon>
        <taxon>Micromonosporales</taxon>
        <taxon>Micromonosporaceae</taxon>
        <taxon>Paractinoplanes</taxon>
    </lineage>
</organism>
<proteinExistence type="predicted"/>
<dbReference type="EMBL" id="JAENHO010000012">
    <property type="protein sequence ID" value="MBL7259730.1"/>
    <property type="molecule type" value="Genomic_DNA"/>
</dbReference>
<dbReference type="RefSeq" id="WP_202996437.1">
    <property type="nucleotide sequence ID" value="NZ_JAENHO010000012.1"/>
</dbReference>
<keyword evidence="1" id="KW-1133">Transmembrane helix</keyword>
<protein>
    <submittedName>
        <fullName evidence="2">Uncharacterized protein</fullName>
    </submittedName>
</protein>
<name>A0ABS1VZ17_9ACTN</name>
<keyword evidence="1" id="KW-0472">Membrane</keyword>